<feature type="transmembrane region" description="Helical" evidence="8">
    <location>
        <begin position="160"/>
        <end position="181"/>
    </location>
</feature>
<dbReference type="OrthoDB" id="9782003at2"/>
<name>A0A433SE16_9BURK</name>
<evidence type="ECO:0000256" key="1">
    <source>
        <dbReference type="ARBA" id="ARBA00001947"/>
    </source>
</evidence>
<evidence type="ECO:0000313" key="10">
    <source>
        <dbReference type="EMBL" id="RUS66980.1"/>
    </source>
</evidence>
<proteinExistence type="inferred from homology"/>
<evidence type="ECO:0000256" key="2">
    <source>
        <dbReference type="ARBA" id="ARBA00004141"/>
    </source>
</evidence>
<comment type="caution">
    <text evidence="10">The sequence shown here is derived from an EMBL/GenBank/DDBJ whole genome shotgun (WGS) entry which is preliminary data.</text>
</comment>
<dbReference type="Pfam" id="PF02163">
    <property type="entry name" value="Peptidase_M50"/>
    <property type="match status" value="1"/>
</dbReference>
<evidence type="ECO:0000256" key="8">
    <source>
        <dbReference type="SAM" id="Phobius"/>
    </source>
</evidence>
<comment type="cofactor">
    <cofactor evidence="1">
        <name>Zn(2+)</name>
        <dbReference type="ChEBI" id="CHEBI:29105"/>
    </cofactor>
</comment>
<evidence type="ECO:0000256" key="7">
    <source>
        <dbReference type="SAM" id="MobiDB-lite"/>
    </source>
</evidence>
<keyword evidence="5 8" id="KW-1133">Transmembrane helix</keyword>
<dbReference type="AlphaFoldDB" id="A0A433SE16"/>
<feature type="region of interest" description="Disordered" evidence="7">
    <location>
        <begin position="1"/>
        <end position="23"/>
    </location>
</feature>
<evidence type="ECO:0000256" key="6">
    <source>
        <dbReference type="ARBA" id="ARBA00023136"/>
    </source>
</evidence>
<gene>
    <name evidence="10" type="ORF">CUZ56_00917</name>
</gene>
<evidence type="ECO:0000256" key="5">
    <source>
        <dbReference type="ARBA" id="ARBA00022989"/>
    </source>
</evidence>
<keyword evidence="4 8" id="KW-0812">Transmembrane</keyword>
<accession>A0A433SE16</accession>
<organism evidence="10 11">
    <name type="scientific">Saezia sanguinis</name>
    <dbReference type="NCBI Taxonomy" id="1965230"/>
    <lineage>
        <taxon>Bacteria</taxon>
        <taxon>Pseudomonadati</taxon>
        <taxon>Pseudomonadota</taxon>
        <taxon>Betaproteobacteria</taxon>
        <taxon>Burkholderiales</taxon>
        <taxon>Saeziaceae</taxon>
        <taxon>Saezia</taxon>
    </lineage>
</organism>
<evidence type="ECO:0000256" key="3">
    <source>
        <dbReference type="ARBA" id="ARBA00007931"/>
    </source>
</evidence>
<sequence>MQQTEATLTAAPVPSTEKNGGLYPPMEILQKQKKSQPKRRHWLGAAGWFLMVAVLTIAFMEPRSLDKVWGDWIFYLGLALIFLTISIPINIILHEVGHMLAGLFCGMRLLVLSVGRWRFERSVQGFRLRRATPIAGISGLAMMVPDVTHTRASPKRDHVIIFLGGPVMNLACAALALVAAYALSLHLIVNVFLYTFGAMALFVGVLNLMPLKIQNWRTDGLQIIDVFRHKEDILMQNIQYLSGLALTGIRARQWPPELIPQEQVAGDGALPFFTRISAQNARLIYALDCDDEKMARPCVEWLAKHFDQIPDGLRQLVAVLIASYAAQMCGDKDLLAAWRPWCDGGLTDTGAVCHWLDAELAWLNGDALKARKYIQQAQAAMSTVMSRVDQQMLEESLSSLQLRMRGGHQEICHTGS</sequence>
<feature type="domain" description="Peptidase M50" evidence="9">
    <location>
        <begin position="84"/>
        <end position="183"/>
    </location>
</feature>
<feature type="transmembrane region" description="Helical" evidence="8">
    <location>
        <begin position="41"/>
        <end position="60"/>
    </location>
</feature>
<dbReference type="InterPro" id="IPR008915">
    <property type="entry name" value="Peptidase_M50"/>
</dbReference>
<dbReference type="GO" id="GO:0006508">
    <property type="term" value="P:proteolysis"/>
    <property type="evidence" value="ECO:0007669"/>
    <property type="project" value="InterPro"/>
</dbReference>
<dbReference type="Proteomes" id="UP000286947">
    <property type="component" value="Unassembled WGS sequence"/>
</dbReference>
<reference evidence="10 11" key="1">
    <citation type="submission" date="2018-01" db="EMBL/GenBank/DDBJ databases">
        <title>Saezia sanguinis gen. nov., sp. nov., in the order Burkholderiales isolated from human blood.</title>
        <authorList>
            <person name="Medina-Pascual M.J."/>
            <person name="Valdezate S."/>
            <person name="Monzon S."/>
            <person name="Cuesta I."/>
            <person name="Carrasco G."/>
            <person name="Villalon P."/>
            <person name="Saez-Nieto J.A."/>
        </authorList>
    </citation>
    <scope>NUCLEOTIDE SEQUENCE [LARGE SCALE GENOMIC DNA]</scope>
    <source>
        <strain evidence="10 11">CNM695-12</strain>
    </source>
</reference>
<dbReference type="CDD" id="cd05709">
    <property type="entry name" value="S2P-M50"/>
    <property type="match status" value="1"/>
</dbReference>
<protein>
    <recommendedName>
        <fullName evidence="9">Peptidase M50 domain-containing protein</fullName>
    </recommendedName>
</protein>
<feature type="transmembrane region" description="Helical" evidence="8">
    <location>
        <begin position="187"/>
        <end position="208"/>
    </location>
</feature>
<keyword evidence="6 8" id="KW-0472">Membrane</keyword>
<evidence type="ECO:0000256" key="4">
    <source>
        <dbReference type="ARBA" id="ARBA00022692"/>
    </source>
</evidence>
<keyword evidence="11" id="KW-1185">Reference proteome</keyword>
<comment type="subcellular location">
    <subcellularLocation>
        <location evidence="2">Membrane</location>
        <topology evidence="2">Multi-pass membrane protein</topology>
    </subcellularLocation>
</comment>
<evidence type="ECO:0000313" key="11">
    <source>
        <dbReference type="Proteomes" id="UP000286947"/>
    </source>
</evidence>
<evidence type="ECO:0000259" key="9">
    <source>
        <dbReference type="Pfam" id="PF02163"/>
    </source>
</evidence>
<feature type="transmembrane region" description="Helical" evidence="8">
    <location>
        <begin position="72"/>
        <end position="93"/>
    </location>
</feature>
<dbReference type="EMBL" id="PQSP01000002">
    <property type="protein sequence ID" value="RUS66980.1"/>
    <property type="molecule type" value="Genomic_DNA"/>
</dbReference>
<comment type="similarity">
    <text evidence="3">Belongs to the peptidase M50B family.</text>
</comment>
<dbReference type="GO" id="GO:0016020">
    <property type="term" value="C:membrane"/>
    <property type="evidence" value="ECO:0007669"/>
    <property type="project" value="UniProtKB-SubCell"/>
</dbReference>